<gene>
    <name evidence="1" type="ORF">SVUK_LOCUS14227</name>
</gene>
<reference evidence="1 2" key="1">
    <citation type="submission" date="2018-11" db="EMBL/GenBank/DDBJ databases">
        <authorList>
            <consortium name="Pathogen Informatics"/>
        </authorList>
    </citation>
    <scope>NUCLEOTIDE SEQUENCE [LARGE SCALE GENOMIC DNA]</scope>
</reference>
<evidence type="ECO:0000313" key="2">
    <source>
        <dbReference type="Proteomes" id="UP000270094"/>
    </source>
</evidence>
<evidence type="ECO:0000313" key="1">
    <source>
        <dbReference type="EMBL" id="VDM79229.1"/>
    </source>
</evidence>
<dbReference type="Proteomes" id="UP000270094">
    <property type="component" value="Unassembled WGS sequence"/>
</dbReference>
<name>A0A3P7JH86_STRVU</name>
<proteinExistence type="predicted"/>
<dbReference type="OrthoDB" id="5875299at2759"/>
<dbReference type="EMBL" id="UYYB01104397">
    <property type="protein sequence ID" value="VDM79229.1"/>
    <property type="molecule type" value="Genomic_DNA"/>
</dbReference>
<keyword evidence="2" id="KW-1185">Reference proteome</keyword>
<accession>A0A3P7JH86</accession>
<organism evidence="1 2">
    <name type="scientific">Strongylus vulgaris</name>
    <name type="common">Blood worm</name>
    <dbReference type="NCBI Taxonomy" id="40348"/>
    <lineage>
        <taxon>Eukaryota</taxon>
        <taxon>Metazoa</taxon>
        <taxon>Ecdysozoa</taxon>
        <taxon>Nematoda</taxon>
        <taxon>Chromadorea</taxon>
        <taxon>Rhabditida</taxon>
        <taxon>Rhabditina</taxon>
        <taxon>Rhabditomorpha</taxon>
        <taxon>Strongyloidea</taxon>
        <taxon>Strongylidae</taxon>
        <taxon>Strongylus</taxon>
    </lineage>
</organism>
<dbReference type="AlphaFoldDB" id="A0A3P7JH86"/>
<protein>
    <submittedName>
        <fullName evidence="1">Uncharacterized protein</fullName>
    </submittedName>
</protein>
<sequence length="159" mass="17850">MFCFRRRCKLGSYPASPCAAPYSPSSSYPIQQNLPQNPPPYPIEPLSCPISYYPSNVNGHGPTSALDQLDERLTNELDGSNHYNRVRDPRIPPPPGVVVVQMLRPTAPPLPTVTSQPTAPPYIESTPSYCMQMHQQQHLYPKLSSKDQEYADEQRVVQK</sequence>